<keyword evidence="10" id="KW-1185">Reference proteome</keyword>
<reference evidence="9 10" key="1">
    <citation type="submission" date="2020-04" db="EMBL/GenBank/DDBJ databases">
        <authorList>
            <person name="Wallbank WR R."/>
            <person name="Pardo Diaz C."/>
            <person name="Kozak K."/>
            <person name="Martin S."/>
            <person name="Jiggins C."/>
            <person name="Moest M."/>
            <person name="Warren A I."/>
            <person name="Byers J.R.P. K."/>
            <person name="Montejo-Kovacevich G."/>
            <person name="Yen C E."/>
        </authorList>
    </citation>
    <scope>NUCLEOTIDE SEQUENCE [LARGE SCALE GENOMIC DNA]</scope>
</reference>
<name>A0A8S1AIV1_ARCPL</name>
<accession>A0A8S1AIV1</accession>
<dbReference type="Proteomes" id="UP000494106">
    <property type="component" value="Unassembled WGS sequence"/>
</dbReference>
<gene>
    <name evidence="9" type="ORF">APLA_LOCUS12023</name>
</gene>
<dbReference type="PANTHER" id="PTHR22930">
    <property type="match status" value="1"/>
</dbReference>
<evidence type="ECO:0000256" key="5">
    <source>
        <dbReference type="ARBA" id="ARBA00022723"/>
    </source>
</evidence>
<keyword evidence="6" id="KW-0378">Hydrolase</keyword>
<dbReference type="GO" id="GO:0016787">
    <property type="term" value="F:hydrolase activity"/>
    <property type="evidence" value="ECO:0007669"/>
    <property type="project" value="UniProtKB-KW"/>
</dbReference>
<sequence length="201" mass="22824">MATGVSFRSIGYSYRIGESTISKIVVEVCDALWIRLQPIVLKEPIQAEWKQIAIDFKRVCQFDHCCGAIDGKHVVIQCPPNSGSIYFNYKKTFSIVLLAVCDSQRKFIVVDIGSMGRFSDSGIFSESEFGEKLKSGNIRFPEEEPLTEGGINMPYVLVGDEAFPLLKNRMRPYLKECLTASRRIFNYRLSRARRHGTIIIQ</sequence>
<dbReference type="OrthoDB" id="6581217at2759"/>
<dbReference type="InterPro" id="IPR045249">
    <property type="entry name" value="HARBI1-like"/>
</dbReference>
<evidence type="ECO:0000313" key="10">
    <source>
        <dbReference type="Proteomes" id="UP000494106"/>
    </source>
</evidence>
<protein>
    <recommendedName>
        <fullName evidence="8">DDE Tnp4 domain-containing protein</fullName>
    </recommendedName>
</protein>
<organism evidence="9 10">
    <name type="scientific">Arctia plantaginis</name>
    <name type="common">Wood tiger moth</name>
    <name type="synonym">Phalaena plantaginis</name>
    <dbReference type="NCBI Taxonomy" id="874455"/>
    <lineage>
        <taxon>Eukaryota</taxon>
        <taxon>Metazoa</taxon>
        <taxon>Ecdysozoa</taxon>
        <taxon>Arthropoda</taxon>
        <taxon>Hexapoda</taxon>
        <taxon>Insecta</taxon>
        <taxon>Pterygota</taxon>
        <taxon>Neoptera</taxon>
        <taxon>Endopterygota</taxon>
        <taxon>Lepidoptera</taxon>
        <taxon>Glossata</taxon>
        <taxon>Ditrysia</taxon>
        <taxon>Noctuoidea</taxon>
        <taxon>Erebidae</taxon>
        <taxon>Arctiinae</taxon>
        <taxon>Arctia</taxon>
    </lineage>
</organism>
<comment type="cofactor">
    <cofactor evidence="1">
        <name>a divalent metal cation</name>
        <dbReference type="ChEBI" id="CHEBI:60240"/>
    </cofactor>
</comment>
<evidence type="ECO:0000256" key="3">
    <source>
        <dbReference type="ARBA" id="ARBA00006958"/>
    </source>
</evidence>
<dbReference type="PANTHER" id="PTHR22930:SF269">
    <property type="entry name" value="NUCLEASE HARBI1-LIKE PROTEIN"/>
    <property type="match status" value="1"/>
</dbReference>
<keyword evidence="5" id="KW-0479">Metal-binding</keyword>
<dbReference type="EMBL" id="CADEBC010000537">
    <property type="protein sequence ID" value="CAB3249212.1"/>
    <property type="molecule type" value="Genomic_DNA"/>
</dbReference>
<dbReference type="AlphaFoldDB" id="A0A8S1AIV1"/>
<dbReference type="GO" id="GO:0004518">
    <property type="term" value="F:nuclease activity"/>
    <property type="evidence" value="ECO:0007669"/>
    <property type="project" value="UniProtKB-KW"/>
</dbReference>
<dbReference type="GO" id="GO:0005634">
    <property type="term" value="C:nucleus"/>
    <property type="evidence" value="ECO:0007669"/>
    <property type="project" value="UniProtKB-SubCell"/>
</dbReference>
<keyword evidence="7" id="KW-0539">Nucleus</keyword>
<evidence type="ECO:0000256" key="2">
    <source>
        <dbReference type="ARBA" id="ARBA00004123"/>
    </source>
</evidence>
<evidence type="ECO:0000259" key="8">
    <source>
        <dbReference type="Pfam" id="PF13359"/>
    </source>
</evidence>
<keyword evidence="4" id="KW-0540">Nuclease</keyword>
<dbReference type="InterPro" id="IPR027806">
    <property type="entry name" value="HARBI1_dom"/>
</dbReference>
<evidence type="ECO:0000313" key="9">
    <source>
        <dbReference type="EMBL" id="CAB3249212.1"/>
    </source>
</evidence>
<dbReference type="Pfam" id="PF13359">
    <property type="entry name" value="DDE_Tnp_4"/>
    <property type="match status" value="1"/>
</dbReference>
<evidence type="ECO:0000256" key="1">
    <source>
        <dbReference type="ARBA" id="ARBA00001968"/>
    </source>
</evidence>
<dbReference type="GO" id="GO:0046872">
    <property type="term" value="F:metal ion binding"/>
    <property type="evidence" value="ECO:0007669"/>
    <property type="project" value="UniProtKB-KW"/>
</dbReference>
<feature type="domain" description="DDE Tnp4" evidence="8">
    <location>
        <begin position="69"/>
        <end position="196"/>
    </location>
</feature>
<comment type="caution">
    <text evidence="9">The sequence shown here is derived from an EMBL/GenBank/DDBJ whole genome shotgun (WGS) entry which is preliminary data.</text>
</comment>
<evidence type="ECO:0000256" key="4">
    <source>
        <dbReference type="ARBA" id="ARBA00022722"/>
    </source>
</evidence>
<comment type="similarity">
    <text evidence="3">Belongs to the HARBI1 family.</text>
</comment>
<comment type="subcellular location">
    <subcellularLocation>
        <location evidence="2">Nucleus</location>
    </subcellularLocation>
</comment>
<evidence type="ECO:0000256" key="7">
    <source>
        <dbReference type="ARBA" id="ARBA00023242"/>
    </source>
</evidence>
<proteinExistence type="inferred from homology"/>
<evidence type="ECO:0000256" key="6">
    <source>
        <dbReference type="ARBA" id="ARBA00022801"/>
    </source>
</evidence>